<dbReference type="STRING" id="121845.A0A1S3DKB9"/>
<dbReference type="InterPro" id="IPR000504">
    <property type="entry name" value="RRM_dom"/>
</dbReference>
<accession>A0A1S3DKB9</accession>
<evidence type="ECO:0000256" key="10">
    <source>
        <dbReference type="SAM" id="MobiDB-lite"/>
    </source>
</evidence>
<dbReference type="SMART" id="SM00360">
    <property type="entry name" value="RRM"/>
    <property type="match status" value="1"/>
</dbReference>
<evidence type="ECO:0000256" key="5">
    <source>
        <dbReference type="ARBA" id="ARBA00023110"/>
    </source>
</evidence>
<dbReference type="PaxDb" id="121845-A0A1S3DKB9"/>
<dbReference type="GeneID" id="103519473"/>
<dbReference type="InterPro" id="IPR035979">
    <property type="entry name" value="RBD_domain_sf"/>
</dbReference>
<dbReference type="KEGG" id="dci:103519473"/>
<evidence type="ECO:0000256" key="1">
    <source>
        <dbReference type="ARBA" id="ARBA00000971"/>
    </source>
</evidence>
<dbReference type="GO" id="GO:0003755">
    <property type="term" value="F:peptidyl-prolyl cis-trans isomerase activity"/>
    <property type="evidence" value="ECO:0007669"/>
    <property type="project" value="UniProtKB-UniRule"/>
</dbReference>
<dbReference type="FunFam" id="3.30.70.330:FF:000287">
    <property type="entry name" value="Peptidyl-prolyl cis-trans isomerase"/>
    <property type="match status" value="1"/>
</dbReference>
<evidence type="ECO:0000256" key="2">
    <source>
        <dbReference type="ARBA" id="ARBA00002388"/>
    </source>
</evidence>
<comment type="subcellular location">
    <subcellularLocation>
        <location evidence="3 9">Nucleus</location>
    </subcellularLocation>
</comment>
<evidence type="ECO:0000313" key="13">
    <source>
        <dbReference type="RefSeq" id="XP_008482782.2"/>
    </source>
</evidence>
<dbReference type="SUPFAM" id="SSF54928">
    <property type="entry name" value="RNA-binding domain, RBD"/>
    <property type="match status" value="1"/>
</dbReference>
<keyword evidence="12" id="KW-1185">Reference proteome</keyword>
<dbReference type="PANTHER" id="PTHR45843:SF1">
    <property type="entry name" value="PEPTIDYL-PROLYL CIS-TRANS ISOMERASE-LIKE 4"/>
    <property type="match status" value="1"/>
</dbReference>
<reference evidence="13" key="1">
    <citation type="submission" date="2025-08" db="UniProtKB">
        <authorList>
            <consortium name="RefSeq"/>
        </authorList>
    </citation>
    <scope>IDENTIFICATION</scope>
</reference>
<evidence type="ECO:0000256" key="4">
    <source>
        <dbReference type="ARBA" id="ARBA00022884"/>
    </source>
</evidence>
<comment type="similarity">
    <text evidence="9">Belongs to the cyclophilin-type PPIase family. PPIL4 subfamily.</text>
</comment>
<proteinExistence type="inferred from homology"/>
<evidence type="ECO:0000313" key="12">
    <source>
        <dbReference type="Proteomes" id="UP000079169"/>
    </source>
</evidence>
<gene>
    <name evidence="13" type="primary">LOC103519473</name>
</gene>
<keyword evidence="4 8" id="KW-0694">RNA-binding</keyword>
<name>A0A1S3DKB9_DIACI</name>
<evidence type="ECO:0000256" key="3">
    <source>
        <dbReference type="ARBA" id="ARBA00004123"/>
    </source>
</evidence>
<feature type="compositionally biased region" description="Basic and acidic residues" evidence="10">
    <location>
        <begin position="179"/>
        <end position="378"/>
    </location>
</feature>
<organism evidence="12 13">
    <name type="scientific">Diaphorina citri</name>
    <name type="common">Asian citrus psyllid</name>
    <dbReference type="NCBI Taxonomy" id="121845"/>
    <lineage>
        <taxon>Eukaryota</taxon>
        <taxon>Metazoa</taxon>
        <taxon>Ecdysozoa</taxon>
        <taxon>Arthropoda</taxon>
        <taxon>Hexapoda</taxon>
        <taxon>Insecta</taxon>
        <taxon>Pterygota</taxon>
        <taxon>Neoptera</taxon>
        <taxon>Paraneoptera</taxon>
        <taxon>Hemiptera</taxon>
        <taxon>Sternorrhyncha</taxon>
        <taxon>Psylloidea</taxon>
        <taxon>Psyllidae</taxon>
        <taxon>Diaphorininae</taxon>
        <taxon>Diaphorina</taxon>
    </lineage>
</organism>
<keyword evidence="6 9" id="KW-0413">Isomerase</keyword>
<keyword evidence="5 9" id="KW-0697">Rotamase</keyword>
<dbReference type="EC" id="5.2.1.8" evidence="9"/>
<dbReference type="PANTHER" id="PTHR45843">
    <property type="entry name" value="PEPTIDYL-PROLYL CIS-TRANS ISOMERASE-LIKE 4"/>
    <property type="match status" value="1"/>
</dbReference>
<dbReference type="PROSITE" id="PS50102">
    <property type="entry name" value="RRM"/>
    <property type="match status" value="1"/>
</dbReference>
<dbReference type="Pfam" id="PF00076">
    <property type="entry name" value="RRM_1"/>
    <property type="match status" value="1"/>
</dbReference>
<evidence type="ECO:0000256" key="9">
    <source>
        <dbReference type="RuleBase" id="RU365081"/>
    </source>
</evidence>
<dbReference type="InterPro" id="IPR035542">
    <property type="entry name" value="CRIP"/>
</dbReference>
<keyword evidence="7 9" id="KW-0539">Nucleus</keyword>
<feature type="region of interest" description="Disordered" evidence="10">
    <location>
        <begin position="176"/>
        <end position="390"/>
    </location>
</feature>
<evidence type="ECO:0000256" key="7">
    <source>
        <dbReference type="ARBA" id="ARBA00023242"/>
    </source>
</evidence>
<dbReference type="AlphaFoldDB" id="A0A1S3DKB9"/>
<comment type="catalytic activity">
    <reaction evidence="1 9">
        <text>[protein]-peptidylproline (omega=180) = [protein]-peptidylproline (omega=0)</text>
        <dbReference type="Rhea" id="RHEA:16237"/>
        <dbReference type="Rhea" id="RHEA-COMP:10747"/>
        <dbReference type="Rhea" id="RHEA-COMP:10748"/>
        <dbReference type="ChEBI" id="CHEBI:83833"/>
        <dbReference type="ChEBI" id="CHEBI:83834"/>
        <dbReference type="EC" id="5.2.1.8"/>
    </reaction>
</comment>
<feature type="non-terminal residue" evidence="13">
    <location>
        <position position="390"/>
    </location>
</feature>
<dbReference type="Proteomes" id="UP000079169">
    <property type="component" value="Unplaced"/>
</dbReference>
<evidence type="ECO:0000256" key="8">
    <source>
        <dbReference type="PROSITE-ProRule" id="PRU00176"/>
    </source>
</evidence>
<protein>
    <recommendedName>
        <fullName evidence="9">Peptidyl-prolyl cis-trans isomerase</fullName>
        <shortName evidence="9">PPIase</shortName>
        <ecNumber evidence="9">5.2.1.8</ecNumber>
    </recommendedName>
</protein>
<comment type="function">
    <text evidence="2 9">PPIases accelerate the folding of proteins. It catalyzes the cis-trans isomerization of proline imidic peptide bonds in oligopeptides.</text>
</comment>
<dbReference type="Gene3D" id="3.30.70.330">
    <property type="match status" value="1"/>
</dbReference>
<dbReference type="CDD" id="cd12235">
    <property type="entry name" value="RRM_PPIL4"/>
    <property type="match status" value="1"/>
</dbReference>
<feature type="domain" description="RRM" evidence="11">
    <location>
        <begin position="90"/>
        <end position="168"/>
    </location>
</feature>
<evidence type="ECO:0000256" key="6">
    <source>
        <dbReference type="ARBA" id="ARBA00023235"/>
    </source>
</evidence>
<dbReference type="InterPro" id="IPR012677">
    <property type="entry name" value="Nucleotide-bd_a/b_plait_sf"/>
</dbReference>
<dbReference type="GO" id="GO:0005634">
    <property type="term" value="C:nucleus"/>
    <property type="evidence" value="ECO:0007669"/>
    <property type="project" value="UniProtKB-SubCell"/>
</dbReference>
<dbReference type="RefSeq" id="XP_008482782.2">
    <property type="nucleotide sequence ID" value="XM_008484560.2"/>
</dbReference>
<sequence length="390" mass="45818">MPLDIRITHAVILEDPYEDLPELVYPPSPEPTRELLANGLIGADEDIDETAGLSAQEIEELRAEREAKARATILEIVGDLPEADAAPPENVLFVCKLNPVTSDDDLEIIFSRFGKVNCCEVIRDKVTGDSLQYAFVEFDNPKSCEDAYLKMDNVLIDDRRIHVDFSQSVSKLKWKGKGRGVEHVEEKGGRGGEGRDRREEGGRRERGPRDDRRQNGGRTERNGERRPNEYERKDRRNREENERGERSNERRTNNYERKDRKEEEEERRAYNHERKEAGRRNKEEKERGGKDEKSGRRETASSRNGESPRDERSERRTREDERIDGRERGRSGRHREDERVIGKEERERIEGREKRNKERSEEERKREESDRDESEGRREKRRHSRGDSER</sequence>
<evidence type="ECO:0000259" key="11">
    <source>
        <dbReference type="PROSITE" id="PS50102"/>
    </source>
</evidence>
<dbReference type="GO" id="GO:0003723">
    <property type="term" value="F:RNA binding"/>
    <property type="evidence" value="ECO:0007669"/>
    <property type="project" value="UniProtKB-UniRule"/>
</dbReference>